<dbReference type="AlphaFoldDB" id="A0AAV1HWC6"/>
<dbReference type="GO" id="GO:0061630">
    <property type="term" value="F:ubiquitin protein ligase activity"/>
    <property type="evidence" value="ECO:0007669"/>
    <property type="project" value="TreeGrafter"/>
</dbReference>
<dbReference type="Gene3D" id="3.30.40.10">
    <property type="entry name" value="Zinc/RING finger domain, C3HC4 (zinc finger)"/>
    <property type="match status" value="1"/>
</dbReference>
<dbReference type="PROSITE" id="PS50089">
    <property type="entry name" value="ZF_RING_2"/>
    <property type="match status" value="1"/>
</dbReference>
<keyword evidence="6" id="KW-0472">Membrane</keyword>
<dbReference type="GO" id="GO:0008270">
    <property type="term" value="F:zinc ion binding"/>
    <property type="evidence" value="ECO:0007669"/>
    <property type="project" value="UniProtKB-KW"/>
</dbReference>
<dbReference type="Pfam" id="PF00097">
    <property type="entry name" value="zf-C3HC4"/>
    <property type="match status" value="1"/>
</dbReference>
<dbReference type="InterPro" id="IPR050731">
    <property type="entry name" value="HRD1_E3_ubiq-ligases"/>
</dbReference>
<dbReference type="SUPFAM" id="SSF57850">
    <property type="entry name" value="RING/U-box"/>
    <property type="match status" value="1"/>
</dbReference>
<evidence type="ECO:0000256" key="3">
    <source>
        <dbReference type="ARBA" id="ARBA00022833"/>
    </source>
</evidence>
<dbReference type="InterPro" id="IPR001841">
    <property type="entry name" value="Znf_RING"/>
</dbReference>
<evidence type="ECO:0000313" key="8">
    <source>
        <dbReference type="EMBL" id="CAK0750091.1"/>
    </source>
</evidence>
<dbReference type="SMART" id="SM00184">
    <property type="entry name" value="RING"/>
    <property type="match status" value="1"/>
</dbReference>
<evidence type="ECO:0000256" key="5">
    <source>
        <dbReference type="SAM" id="MobiDB-lite"/>
    </source>
</evidence>
<feature type="transmembrane region" description="Helical" evidence="6">
    <location>
        <begin position="387"/>
        <end position="420"/>
    </location>
</feature>
<name>A0AAV1HWC6_9CHLO</name>
<proteinExistence type="predicted"/>
<dbReference type="Proteomes" id="UP001314263">
    <property type="component" value="Unassembled WGS sequence"/>
</dbReference>
<gene>
    <name evidence="8" type="ORF">CVIRNUC_001963</name>
</gene>
<evidence type="ECO:0000313" key="9">
    <source>
        <dbReference type="Proteomes" id="UP001314263"/>
    </source>
</evidence>
<feature type="domain" description="RING-type" evidence="7">
    <location>
        <begin position="456"/>
        <end position="528"/>
    </location>
</feature>
<evidence type="ECO:0000259" key="7">
    <source>
        <dbReference type="PROSITE" id="PS50089"/>
    </source>
</evidence>
<evidence type="ECO:0000256" key="4">
    <source>
        <dbReference type="PROSITE-ProRule" id="PRU00175"/>
    </source>
</evidence>
<feature type="transmembrane region" description="Helical" evidence="6">
    <location>
        <begin position="234"/>
        <end position="256"/>
    </location>
</feature>
<organism evidence="8 9">
    <name type="scientific">Coccomyxa viridis</name>
    <dbReference type="NCBI Taxonomy" id="1274662"/>
    <lineage>
        <taxon>Eukaryota</taxon>
        <taxon>Viridiplantae</taxon>
        <taxon>Chlorophyta</taxon>
        <taxon>core chlorophytes</taxon>
        <taxon>Trebouxiophyceae</taxon>
        <taxon>Trebouxiophyceae incertae sedis</taxon>
        <taxon>Coccomyxaceae</taxon>
        <taxon>Coccomyxa</taxon>
    </lineage>
</organism>
<dbReference type="EMBL" id="CAUYUE010000003">
    <property type="protein sequence ID" value="CAK0750091.1"/>
    <property type="molecule type" value="Genomic_DNA"/>
</dbReference>
<dbReference type="InterPro" id="IPR018957">
    <property type="entry name" value="Znf_C3HC4_RING-type"/>
</dbReference>
<evidence type="ECO:0000256" key="6">
    <source>
        <dbReference type="SAM" id="Phobius"/>
    </source>
</evidence>
<feature type="region of interest" description="Disordered" evidence="5">
    <location>
        <begin position="556"/>
        <end position="583"/>
    </location>
</feature>
<evidence type="ECO:0000256" key="1">
    <source>
        <dbReference type="ARBA" id="ARBA00022723"/>
    </source>
</evidence>
<reference evidence="8 9" key="1">
    <citation type="submission" date="2023-10" db="EMBL/GenBank/DDBJ databases">
        <authorList>
            <person name="Maclean D."/>
            <person name="Macfadyen A."/>
        </authorList>
    </citation>
    <scope>NUCLEOTIDE SEQUENCE [LARGE SCALE GENOMIC DNA]</scope>
</reference>
<keyword evidence="1" id="KW-0479">Metal-binding</keyword>
<dbReference type="GO" id="GO:0043161">
    <property type="term" value="P:proteasome-mediated ubiquitin-dependent protein catabolic process"/>
    <property type="evidence" value="ECO:0007669"/>
    <property type="project" value="TreeGrafter"/>
</dbReference>
<keyword evidence="6" id="KW-0812">Transmembrane</keyword>
<keyword evidence="2 4" id="KW-0863">Zinc-finger</keyword>
<dbReference type="InterPro" id="IPR013083">
    <property type="entry name" value="Znf_RING/FYVE/PHD"/>
</dbReference>
<feature type="compositionally biased region" description="Low complexity" evidence="5">
    <location>
        <begin position="570"/>
        <end position="583"/>
    </location>
</feature>
<keyword evidence="6" id="KW-1133">Transmembrane helix</keyword>
<dbReference type="PANTHER" id="PTHR22763">
    <property type="entry name" value="RING ZINC FINGER PROTEIN"/>
    <property type="match status" value="1"/>
</dbReference>
<sequence length="611" mass="67912">MEEGPTSWWVLSCSIWVGLLVAQKGRLGRGDILHLLWGVCSASVFLHFILRVEPDFKGWGDVYYFCGSDMRFCTCDFKWNWAGWRKAFTLWNFILTTALGLQKLAIKVGLNGLLPGEEVVTKESFVSVCWRLIPYWLNNWEQQWGAECSSMMFELPHFAIELLVVLPCVQILCARLKILALPPGQAAIPPGAAAAAPAQQGGRGALAPDILRGGWLPRSRQAELLPRLKANLRLLAVVTGIAAIAACNALVVPLLLEREIERHGKSLLIRQTLEQGGLAGHNGTWSLNAPSSARLSSYSEAYQAKSCENMDVFQRKLEKHGREIARMGSAEHKELVPLVEVSLAIMRLACEKFFVLISVLATYLLFRDEAPRPARLIIRLNHRLSVLFQRVILYSFPAICWLYGAGILFSSFVSIVFWGASVQQLVESVRKSSTIVRPMGLRDATQEQIERMNNNCAVCWSEMGAPLPRAPMLLMGAGSPALAALNATPLYAPGKSLACGHAFHEACIKQWLAQCHGQGREPTCPMCNAIIELEILYRLPLPWSLRQATNADILAPQLPPHHPVAEPEEAVQPQQQQRAAQHQQEWFDVMEEIAVGGVQPEVADMQVLQRR</sequence>
<comment type="caution">
    <text evidence="8">The sequence shown here is derived from an EMBL/GenBank/DDBJ whole genome shotgun (WGS) entry which is preliminary data.</text>
</comment>
<dbReference type="GO" id="GO:0012505">
    <property type="term" value="C:endomembrane system"/>
    <property type="evidence" value="ECO:0007669"/>
    <property type="project" value="TreeGrafter"/>
</dbReference>
<accession>A0AAV1HWC6</accession>
<keyword evidence="9" id="KW-1185">Reference proteome</keyword>
<protein>
    <recommendedName>
        <fullName evidence="7">RING-type domain-containing protein</fullName>
    </recommendedName>
</protein>
<evidence type="ECO:0000256" key="2">
    <source>
        <dbReference type="ARBA" id="ARBA00022771"/>
    </source>
</evidence>
<keyword evidence="3" id="KW-0862">Zinc</keyword>